<evidence type="ECO:0000256" key="2">
    <source>
        <dbReference type="ARBA" id="ARBA00022692"/>
    </source>
</evidence>
<accession>A0ABU4WIG3</accession>
<comment type="catalytic activity">
    <reaction evidence="5">
        <text>a quinone + NADH + 5 H(+)(in) = a quinol + NAD(+) + 4 H(+)(out)</text>
        <dbReference type="Rhea" id="RHEA:57888"/>
        <dbReference type="ChEBI" id="CHEBI:15378"/>
        <dbReference type="ChEBI" id="CHEBI:24646"/>
        <dbReference type="ChEBI" id="CHEBI:57540"/>
        <dbReference type="ChEBI" id="CHEBI:57945"/>
        <dbReference type="ChEBI" id="CHEBI:132124"/>
    </reaction>
</comment>
<feature type="transmembrane region" description="Helical" evidence="5">
    <location>
        <begin position="67"/>
        <end position="92"/>
    </location>
</feature>
<feature type="transmembrane region" description="Helical" evidence="5">
    <location>
        <begin position="385"/>
        <end position="408"/>
    </location>
</feature>
<comment type="subunit">
    <text evidence="5">NDH-1 is composed of 14 different subunits. Subunits NuoA, H, J, K, L, M, N constitute the membrane sector of the complex.</text>
</comment>
<keyword evidence="4 5" id="KW-0472">Membrane</keyword>
<comment type="function">
    <text evidence="5">NDH-1 shuttles electrons from NADH, via FMN and iron-sulfur (Fe-S) centers, to quinones in the respiratory chain. The immediate electron acceptor for the enzyme in this species is believed to be ubiquinone. Couples the redox reaction to proton translocation (for every two electrons transferred, four hydrogen ions are translocated across the cytoplasmic membrane), and thus conserves the redox energy in a proton gradient.</text>
</comment>
<evidence type="ECO:0000313" key="9">
    <source>
        <dbReference type="Proteomes" id="UP001275932"/>
    </source>
</evidence>
<feature type="transmembrane region" description="Helical" evidence="5">
    <location>
        <begin position="204"/>
        <end position="229"/>
    </location>
</feature>
<feature type="transmembrane region" description="Helical" evidence="5">
    <location>
        <begin position="129"/>
        <end position="148"/>
    </location>
</feature>
<comment type="caution">
    <text evidence="8">The sequence shown here is derived from an EMBL/GenBank/DDBJ whole genome shotgun (WGS) entry which is preliminary data.</text>
</comment>
<proteinExistence type="inferred from homology"/>
<evidence type="ECO:0000313" key="8">
    <source>
        <dbReference type="EMBL" id="MDX8415558.1"/>
    </source>
</evidence>
<reference evidence="8 9" key="1">
    <citation type="submission" date="2022-03" db="EMBL/GenBank/DDBJ databases">
        <title>Novel taxa within the pig intestine.</title>
        <authorList>
            <person name="Wylensek D."/>
            <person name="Bishof K."/>
            <person name="Afrizal A."/>
            <person name="Clavel T."/>
        </authorList>
    </citation>
    <scope>NUCLEOTIDE SEQUENCE [LARGE SCALE GENOMIC DNA]</scope>
    <source>
        <strain evidence="8 9">CLA-KB-P66</strain>
    </source>
</reference>
<keyword evidence="9" id="KW-1185">Reference proteome</keyword>
<protein>
    <recommendedName>
        <fullName evidence="5">NADH-quinone oxidoreductase subunit N</fullName>
        <ecNumber evidence="5">7.1.1.-</ecNumber>
    </recommendedName>
    <alternativeName>
        <fullName evidence="5">NADH dehydrogenase I subunit N</fullName>
    </alternativeName>
    <alternativeName>
        <fullName evidence="5">NDH-1 subunit N</fullName>
    </alternativeName>
</protein>
<keyword evidence="3 5" id="KW-1133">Transmembrane helix</keyword>
<dbReference type="HAMAP" id="MF_00445">
    <property type="entry name" value="NDH1_NuoN_1"/>
    <property type="match status" value="1"/>
</dbReference>
<feature type="transmembrane region" description="Helical" evidence="5">
    <location>
        <begin position="454"/>
        <end position="475"/>
    </location>
</feature>
<keyword evidence="5" id="KW-1278">Translocase</keyword>
<comment type="similarity">
    <text evidence="5">Belongs to the complex I subunit 2 family.</text>
</comment>
<evidence type="ECO:0000259" key="7">
    <source>
        <dbReference type="Pfam" id="PF00361"/>
    </source>
</evidence>
<dbReference type="Proteomes" id="UP001275932">
    <property type="component" value="Unassembled WGS sequence"/>
</dbReference>
<evidence type="ECO:0000256" key="1">
    <source>
        <dbReference type="ARBA" id="ARBA00004127"/>
    </source>
</evidence>
<dbReference type="InterPro" id="IPR001750">
    <property type="entry name" value="ND/Mrp_TM"/>
</dbReference>
<organism evidence="8 9">
    <name type="scientific">Intestinicryptomonas porci</name>
    <dbReference type="NCBI Taxonomy" id="2926320"/>
    <lineage>
        <taxon>Bacteria</taxon>
        <taxon>Pseudomonadati</taxon>
        <taxon>Verrucomicrobiota</taxon>
        <taxon>Opitutia</taxon>
        <taxon>Opitutales</taxon>
        <taxon>Intestinicryptomonaceae</taxon>
        <taxon>Intestinicryptomonas</taxon>
    </lineage>
</organism>
<sequence>MEDSIEKFLSGADWIAVLPEAILACFGVILILLGAFKKIQPKYCCVLAFVGFIASICAVVSSPNEYAFFQMLAPSPFSSAFFIMCGVLTASMSQKFLNSLSQKNAGEFFGILTIAVAALSIFARSRHLMLTFVALETSAICFYALIAWGRRNIENLEASIKYIIVSGVSGAFFLLGIAFVYASSFELGSEMLYYGNFTEGGGNVLFGVGAVLAVSAVFFKLSAFPFQFWSPDVYQGAPAPVTAFLAVASKSAAVIALFSMLISMPFSDNLVTILSASAAMGIIIGNFGGLNEKNAKRIVAFSGIANAGYLMVFLTAAVVLTNISGENSDAIGYTLVLYVLSYAFAVYAIFFVQSLYKSANDADLCVCAYKGLWGKNPTAATSLTLGLASLAGIPPTAGFFAKLFVLVLAYAAGLYWLMLVLVLGSAASIYYYFKWIRAAFEPLQGSEECQFVKGHSAVLIALCMAILVLGVRFAFLLTANA</sequence>
<keyword evidence="2 5" id="KW-0812">Transmembrane</keyword>
<feature type="transmembrane region" description="Helical" evidence="5">
    <location>
        <begin position="241"/>
        <end position="264"/>
    </location>
</feature>
<name>A0ABU4WIG3_9BACT</name>
<feature type="transmembrane region" description="Helical" evidence="5">
    <location>
        <begin position="330"/>
        <end position="352"/>
    </location>
</feature>
<dbReference type="PANTHER" id="PTHR22773">
    <property type="entry name" value="NADH DEHYDROGENASE"/>
    <property type="match status" value="1"/>
</dbReference>
<keyword evidence="5" id="KW-1003">Cell membrane</keyword>
<evidence type="ECO:0000256" key="6">
    <source>
        <dbReference type="RuleBase" id="RU000320"/>
    </source>
</evidence>
<feature type="transmembrane region" description="Helical" evidence="5">
    <location>
        <begin position="14"/>
        <end position="36"/>
    </location>
</feature>
<keyword evidence="5" id="KW-0874">Quinone</keyword>
<gene>
    <name evidence="5" type="primary">nuoN</name>
    <name evidence="8" type="ORF">MOX91_05105</name>
</gene>
<evidence type="ECO:0000256" key="5">
    <source>
        <dbReference type="HAMAP-Rule" id="MF_00445"/>
    </source>
</evidence>
<feature type="transmembrane region" description="Helical" evidence="5">
    <location>
        <begin position="160"/>
        <end position="184"/>
    </location>
</feature>
<evidence type="ECO:0000256" key="3">
    <source>
        <dbReference type="ARBA" id="ARBA00022989"/>
    </source>
</evidence>
<dbReference type="Pfam" id="PF00361">
    <property type="entry name" value="Proton_antipo_M"/>
    <property type="match status" value="1"/>
</dbReference>
<keyword evidence="5" id="KW-0520">NAD</keyword>
<feature type="transmembrane region" description="Helical" evidence="5">
    <location>
        <begin position="414"/>
        <end position="433"/>
    </location>
</feature>
<keyword evidence="5" id="KW-0830">Ubiquinone</keyword>
<dbReference type="InterPro" id="IPR010096">
    <property type="entry name" value="NADH-Q_OxRdtase_suN/2"/>
</dbReference>
<feature type="transmembrane region" description="Helical" evidence="5">
    <location>
        <begin position="43"/>
        <end position="61"/>
    </location>
</feature>
<evidence type="ECO:0000256" key="4">
    <source>
        <dbReference type="ARBA" id="ARBA00023136"/>
    </source>
</evidence>
<feature type="domain" description="NADH:quinone oxidoreductase/Mrp antiporter transmembrane" evidence="7">
    <location>
        <begin position="125"/>
        <end position="425"/>
    </location>
</feature>
<comment type="subcellular location">
    <subcellularLocation>
        <location evidence="5">Cell membrane</location>
        <topology evidence="5">Multi-pass membrane protein</topology>
    </subcellularLocation>
    <subcellularLocation>
        <location evidence="1">Endomembrane system</location>
        <topology evidence="1">Multi-pass membrane protein</topology>
    </subcellularLocation>
    <subcellularLocation>
        <location evidence="6">Membrane</location>
        <topology evidence="6">Multi-pass membrane protein</topology>
    </subcellularLocation>
</comment>
<feature type="transmembrane region" description="Helical" evidence="5">
    <location>
        <begin position="270"/>
        <end position="287"/>
    </location>
</feature>
<dbReference type="EMBL" id="JALBUT010000005">
    <property type="protein sequence ID" value="MDX8415558.1"/>
    <property type="molecule type" value="Genomic_DNA"/>
</dbReference>
<feature type="transmembrane region" description="Helical" evidence="5">
    <location>
        <begin position="104"/>
        <end position="123"/>
    </location>
</feature>
<dbReference type="RefSeq" id="WP_370397005.1">
    <property type="nucleotide sequence ID" value="NZ_JALBUT010000005.1"/>
</dbReference>
<feature type="transmembrane region" description="Helical" evidence="5">
    <location>
        <begin position="299"/>
        <end position="324"/>
    </location>
</feature>
<keyword evidence="5" id="KW-0813">Transport</keyword>
<dbReference type="EC" id="7.1.1.-" evidence="5"/>